<feature type="region of interest" description="Disordered" evidence="2">
    <location>
        <begin position="659"/>
        <end position="695"/>
    </location>
</feature>
<dbReference type="GO" id="GO:0003676">
    <property type="term" value="F:nucleic acid binding"/>
    <property type="evidence" value="ECO:0007669"/>
    <property type="project" value="InterPro"/>
</dbReference>
<evidence type="ECO:0000313" key="3">
    <source>
        <dbReference type="EMBL" id="OMD27691.1"/>
    </source>
</evidence>
<dbReference type="Proteomes" id="UP000187465">
    <property type="component" value="Unassembled WGS sequence"/>
</dbReference>
<protein>
    <submittedName>
        <fullName evidence="3">Uncharacterized protein</fullName>
    </submittedName>
</protein>
<dbReference type="Gene3D" id="3.30.420.10">
    <property type="entry name" value="Ribonuclease H-like superfamily/Ribonuclease H"/>
    <property type="match status" value="1"/>
</dbReference>
<evidence type="ECO:0000256" key="2">
    <source>
        <dbReference type="SAM" id="MobiDB-lite"/>
    </source>
</evidence>
<dbReference type="InterPro" id="IPR036397">
    <property type="entry name" value="RNaseH_sf"/>
</dbReference>
<comment type="caution">
    <text evidence="3">The sequence shown here is derived from an EMBL/GenBank/DDBJ whole genome shotgun (WGS) entry which is preliminary data.</text>
</comment>
<dbReference type="AlphaFoldDB" id="A0A1R0X305"/>
<proteinExistence type="predicted"/>
<name>A0A1R0X305_9BACL</name>
<gene>
    <name evidence="3" type="ORF">BJP51_24560</name>
    <name evidence="4" type="ORF">BSK47_27140</name>
</gene>
<sequence length="719" mass="83422">MIYQNSIICFLDVGLNKKRTFERVLWIAPDRSQVVLINIDDKKKIPFPYFRDYKDLLFDLECGNAQIEPIDPDMRLIAPDEKYLNKYSKRRDEKFAIIENIVCKEPNIYIPEKRGKLVSEVADQFKKQVNWVYSLLKKYWFYGKKVNGLLNDYFDVGVSTSPLKRNINTGPKPENGKSFIITKEDKDKFKKAIKKFHTDQGMNLRATHKHMCEEEYSDGHYRKYNELIPIVAGPSLRQFMYWYNKEFNKKRKTAAKFGPRKAEMIARSHLKSANGDLQGPGALYETDSTPADVILVSIDHRTVIGRPHVYFVKDALNRLIAGVHVCKTPSWEEEMVALENAATDKVAYCAQFGIAINEEDWPAKHLPRYIVGDRGEMKSKNSNNLALLNVRIGNPPSYRADLKPYIEQQFRSFCMRMREVMPGGVDKEHRVRGDKNPEEKAAYTFEAFTKLVILFVLEYNRKALSDEFLVSKEMFVDNVELTPLSMWNWGMEHNLLQEQPRSLIRHALLPKEKCKITRSGVILKKLGYFCQRGEEDGWFEDEMIEGKSEITVSYDPRNCSSVFIMLKNGKEEQLFLTERFKEYEGLHFEDVNSIMKFKKKQLMKVKADRNQIEAELDTVAKNLTQVEVAKIKEAQKGKPRSAKFKNKRSVRKLEKRIESSANAWTATTESQKSQVISENAKHENRAPMISSMEEPQKLNKMQIFLLGKNQERRSSNNGG</sequence>
<evidence type="ECO:0000313" key="4">
    <source>
        <dbReference type="EMBL" id="OME12494.1"/>
    </source>
</evidence>
<dbReference type="EMBL" id="MKQP01000035">
    <property type="protein sequence ID" value="OMD27691.1"/>
    <property type="molecule type" value="Genomic_DNA"/>
</dbReference>
<evidence type="ECO:0000313" key="6">
    <source>
        <dbReference type="Proteomes" id="UP000187465"/>
    </source>
</evidence>
<organism evidence="3 6">
    <name type="scientific">Paenibacillus odorifer</name>
    <dbReference type="NCBI Taxonomy" id="189426"/>
    <lineage>
        <taxon>Bacteria</taxon>
        <taxon>Bacillati</taxon>
        <taxon>Bacillota</taxon>
        <taxon>Bacilli</taxon>
        <taxon>Bacillales</taxon>
        <taxon>Paenibacillaceae</taxon>
        <taxon>Paenibacillus</taxon>
    </lineage>
</organism>
<accession>A0A1R0X305</accession>
<keyword evidence="1" id="KW-0175">Coiled coil</keyword>
<evidence type="ECO:0000313" key="5">
    <source>
        <dbReference type="Proteomes" id="UP000187323"/>
    </source>
</evidence>
<feature type="compositionally biased region" description="Polar residues" evidence="2">
    <location>
        <begin position="659"/>
        <end position="677"/>
    </location>
</feature>
<reference evidence="5 6" key="1">
    <citation type="submission" date="2016-10" db="EMBL/GenBank/DDBJ databases">
        <title>Paenibacillus species isolates.</title>
        <authorList>
            <person name="Beno S.M."/>
        </authorList>
    </citation>
    <scope>NUCLEOTIDE SEQUENCE [LARGE SCALE GENOMIC DNA]</scope>
    <source>
        <strain evidence="3 6">FSL H7-0604</strain>
        <strain evidence="4 5">FSL H7-0918</strain>
    </source>
</reference>
<evidence type="ECO:0000256" key="1">
    <source>
        <dbReference type="SAM" id="Coils"/>
    </source>
</evidence>
<feature type="coiled-coil region" evidence="1">
    <location>
        <begin position="595"/>
        <end position="629"/>
    </location>
</feature>
<dbReference type="EMBL" id="MPTO01000033">
    <property type="protein sequence ID" value="OME12494.1"/>
    <property type="molecule type" value="Genomic_DNA"/>
</dbReference>
<dbReference type="RefSeq" id="WP_036681340.1">
    <property type="nucleotide sequence ID" value="NZ_JARLKA010000026.1"/>
</dbReference>
<dbReference type="Proteomes" id="UP000187323">
    <property type="component" value="Unassembled WGS sequence"/>
</dbReference>